<dbReference type="EMBL" id="WTYK01000002">
    <property type="protein sequence ID" value="MXP41108.1"/>
    <property type="molecule type" value="Genomic_DNA"/>
</dbReference>
<evidence type="ECO:0000256" key="1">
    <source>
        <dbReference type="SAM" id="SignalP"/>
    </source>
</evidence>
<dbReference type="RefSeq" id="WP_160745940.1">
    <property type="nucleotide sequence ID" value="NZ_WTYK01000002.1"/>
</dbReference>
<comment type="caution">
    <text evidence="3">The sequence shown here is derived from an EMBL/GenBank/DDBJ whole genome shotgun (WGS) entry which is preliminary data.</text>
</comment>
<name>A0A6I4UR48_9SPHN</name>
<keyword evidence="4" id="KW-1185">Reference proteome</keyword>
<dbReference type="PROSITE" id="PS51257">
    <property type="entry name" value="PROKAR_LIPOPROTEIN"/>
    <property type="match status" value="1"/>
</dbReference>
<reference evidence="3 4" key="1">
    <citation type="submission" date="2019-12" db="EMBL/GenBank/DDBJ databases">
        <title>Genomic-based taxomic classification of the family Erythrobacteraceae.</title>
        <authorList>
            <person name="Xu L."/>
        </authorList>
    </citation>
    <scope>NUCLEOTIDE SEQUENCE [LARGE SCALE GENOMIC DNA]</scope>
    <source>
        <strain evidence="3 4">MCCC 1K02066</strain>
    </source>
</reference>
<evidence type="ECO:0000313" key="4">
    <source>
        <dbReference type="Proteomes" id="UP000469159"/>
    </source>
</evidence>
<organism evidence="3 4">
    <name type="scientific">Croceibacterium soli</name>
    <dbReference type="NCBI Taxonomy" id="1739690"/>
    <lineage>
        <taxon>Bacteria</taxon>
        <taxon>Pseudomonadati</taxon>
        <taxon>Pseudomonadota</taxon>
        <taxon>Alphaproteobacteria</taxon>
        <taxon>Sphingomonadales</taxon>
        <taxon>Erythrobacteraceae</taxon>
        <taxon>Croceibacterium</taxon>
    </lineage>
</organism>
<gene>
    <name evidence="3" type="ORF">GRI75_05540</name>
</gene>
<dbReference type="OrthoDB" id="571052at2"/>
<keyword evidence="1" id="KW-0732">Signal</keyword>
<proteinExistence type="predicted"/>
<evidence type="ECO:0000259" key="2">
    <source>
        <dbReference type="SMART" id="SM00754"/>
    </source>
</evidence>
<dbReference type="Proteomes" id="UP000469159">
    <property type="component" value="Unassembled WGS sequence"/>
</dbReference>
<dbReference type="AlphaFoldDB" id="A0A6I4UR48"/>
<feature type="signal peptide" evidence="1">
    <location>
        <begin position="1"/>
        <end position="19"/>
    </location>
</feature>
<dbReference type="SMART" id="SM00754">
    <property type="entry name" value="CHRD"/>
    <property type="match status" value="1"/>
</dbReference>
<protein>
    <submittedName>
        <fullName evidence="3">CHRD domain-containing protein</fullName>
    </submittedName>
</protein>
<evidence type="ECO:0000313" key="3">
    <source>
        <dbReference type="EMBL" id="MXP41108.1"/>
    </source>
</evidence>
<feature type="domain" description="CHRD" evidence="2">
    <location>
        <begin position="34"/>
        <end position="149"/>
    </location>
</feature>
<sequence>MRCNATLLILASASALTLAGCETIEEDVTEATGLRLHANLLGTNEVPPGDSDGSGTAHVTVNPVLDRICTDLEVREIGVVTAAHIHRGAAGVNGPPVITLDAPDDSDSEECDMVADALLEEIAANPQGFYVNVHTAQYPNGAIRGQLMRMP</sequence>
<dbReference type="Pfam" id="PF07452">
    <property type="entry name" value="CHRD"/>
    <property type="match status" value="1"/>
</dbReference>
<accession>A0A6I4UR48</accession>
<dbReference type="InterPro" id="IPR010895">
    <property type="entry name" value="CHRD"/>
</dbReference>
<feature type="chain" id="PRO_5026202904" evidence="1">
    <location>
        <begin position="20"/>
        <end position="151"/>
    </location>
</feature>